<protein>
    <submittedName>
        <fullName evidence="2">Uncharacterized protein</fullName>
    </submittedName>
</protein>
<feature type="compositionally biased region" description="Polar residues" evidence="1">
    <location>
        <begin position="160"/>
        <end position="179"/>
    </location>
</feature>
<sequence length="179" mass="21252">MKIYYENSEEHLNNLREWYKRRSADFQSSKYLENKARRSLTTRFKDENAKYERKMEIEGQRFRQEFDNKMRIALSKYQPPPPPPPLKHNELVRNEKEKIISRYTRKIICSELKPEDFLEFTDSEEEEVENNENVPISVKSSPVISKASPNNSTPSSSPNQLPLVNEKSQFNFNSQIDEM</sequence>
<gene>
    <name evidence="2" type="ORF">Mgra_00001355</name>
</gene>
<evidence type="ECO:0000313" key="2">
    <source>
        <dbReference type="EMBL" id="KAF7639121.1"/>
    </source>
</evidence>
<proteinExistence type="predicted"/>
<evidence type="ECO:0000313" key="3">
    <source>
        <dbReference type="Proteomes" id="UP000605970"/>
    </source>
</evidence>
<dbReference type="EMBL" id="JABEBT010000007">
    <property type="protein sequence ID" value="KAF7639121.1"/>
    <property type="molecule type" value="Genomic_DNA"/>
</dbReference>
<keyword evidence="3" id="KW-1185">Reference proteome</keyword>
<dbReference type="AlphaFoldDB" id="A0A8S9ZZJ1"/>
<reference evidence="2" key="1">
    <citation type="journal article" date="2020" name="Ecol. Evol.">
        <title>Genome structure and content of the rice root-knot nematode (Meloidogyne graminicola).</title>
        <authorList>
            <person name="Phan N.T."/>
            <person name="Danchin E.G.J."/>
            <person name="Klopp C."/>
            <person name="Perfus-Barbeoch L."/>
            <person name="Kozlowski D.K."/>
            <person name="Koutsovoulos G.D."/>
            <person name="Lopez-Roques C."/>
            <person name="Bouchez O."/>
            <person name="Zahm M."/>
            <person name="Besnard G."/>
            <person name="Bellafiore S."/>
        </authorList>
    </citation>
    <scope>NUCLEOTIDE SEQUENCE</scope>
    <source>
        <strain evidence="2">VN-18</strain>
    </source>
</reference>
<name>A0A8S9ZZJ1_9BILA</name>
<feature type="compositionally biased region" description="Low complexity" evidence="1">
    <location>
        <begin position="131"/>
        <end position="159"/>
    </location>
</feature>
<dbReference type="OrthoDB" id="5904082at2759"/>
<evidence type="ECO:0000256" key="1">
    <source>
        <dbReference type="SAM" id="MobiDB-lite"/>
    </source>
</evidence>
<feature type="region of interest" description="Disordered" evidence="1">
    <location>
        <begin position="123"/>
        <end position="179"/>
    </location>
</feature>
<accession>A0A8S9ZZJ1</accession>
<organism evidence="2 3">
    <name type="scientific">Meloidogyne graminicola</name>
    <dbReference type="NCBI Taxonomy" id="189291"/>
    <lineage>
        <taxon>Eukaryota</taxon>
        <taxon>Metazoa</taxon>
        <taxon>Ecdysozoa</taxon>
        <taxon>Nematoda</taxon>
        <taxon>Chromadorea</taxon>
        <taxon>Rhabditida</taxon>
        <taxon>Tylenchina</taxon>
        <taxon>Tylenchomorpha</taxon>
        <taxon>Tylenchoidea</taxon>
        <taxon>Meloidogynidae</taxon>
        <taxon>Meloidogyninae</taxon>
        <taxon>Meloidogyne</taxon>
    </lineage>
</organism>
<comment type="caution">
    <text evidence="2">The sequence shown here is derived from an EMBL/GenBank/DDBJ whole genome shotgun (WGS) entry which is preliminary data.</text>
</comment>
<dbReference type="Proteomes" id="UP000605970">
    <property type="component" value="Unassembled WGS sequence"/>
</dbReference>